<proteinExistence type="predicted"/>
<evidence type="ECO:0000313" key="2">
    <source>
        <dbReference type="Proteomes" id="UP000650511"/>
    </source>
</evidence>
<gene>
    <name evidence="1" type="ORF">GCM10011354_26350</name>
</gene>
<reference evidence="1" key="1">
    <citation type="journal article" date="2014" name="Int. J. Syst. Evol. Microbiol.">
        <title>Complete genome sequence of Corynebacterium casei LMG S-19264T (=DSM 44701T), isolated from a smear-ripened cheese.</title>
        <authorList>
            <consortium name="US DOE Joint Genome Institute (JGI-PGF)"/>
            <person name="Walter F."/>
            <person name="Albersmeier A."/>
            <person name="Kalinowski J."/>
            <person name="Ruckert C."/>
        </authorList>
    </citation>
    <scope>NUCLEOTIDE SEQUENCE</scope>
    <source>
        <strain evidence="1">CGMCC 1.14988</strain>
    </source>
</reference>
<accession>A0A8J3A9T8</accession>
<reference evidence="1" key="2">
    <citation type="submission" date="2020-09" db="EMBL/GenBank/DDBJ databases">
        <authorList>
            <person name="Sun Q."/>
            <person name="Zhou Y."/>
        </authorList>
    </citation>
    <scope>NUCLEOTIDE SEQUENCE</scope>
    <source>
        <strain evidence="1">CGMCC 1.14988</strain>
    </source>
</reference>
<protein>
    <submittedName>
        <fullName evidence="1">Heme peroxidase</fullName>
    </submittedName>
</protein>
<dbReference type="AlphaFoldDB" id="A0A8J3A9T8"/>
<organism evidence="1 2">
    <name type="scientific">Egicoccus halophilus</name>
    <dbReference type="NCBI Taxonomy" id="1670830"/>
    <lineage>
        <taxon>Bacteria</taxon>
        <taxon>Bacillati</taxon>
        <taxon>Actinomycetota</taxon>
        <taxon>Nitriliruptoria</taxon>
        <taxon>Egicoccales</taxon>
        <taxon>Egicoccaceae</taxon>
        <taxon>Egicoccus</taxon>
    </lineage>
</organism>
<dbReference type="EMBL" id="BMHA01000010">
    <property type="protein sequence ID" value="GGI07892.1"/>
    <property type="molecule type" value="Genomic_DNA"/>
</dbReference>
<keyword evidence="1" id="KW-0575">Peroxidase</keyword>
<sequence>MDVDDTTRAALADAFESFCPAPDGLQIPDGYRDSGLAVVDAVFSIQARYEGVTRVVSSYAEWADLTEIAPLPVERDAPDHHDVSMLANRLSAVSGEAAANDVFDNRSGTHRLKAELVIDAAQALVAAGVRRRQDVALTPNDETYETQKLAWTSVDGLGPVTFEYFRMLCGAESSKPDVMVIAWLHEVLGQDFGWRDALDLMSALRDELTRRWGVDVSLRAVDHTVWRHQSGRA</sequence>
<keyword evidence="2" id="KW-1185">Reference proteome</keyword>
<name>A0A8J3A9T8_9ACTN</name>
<dbReference type="OrthoDB" id="2962349at2"/>
<dbReference type="Proteomes" id="UP000650511">
    <property type="component" value="Unassembled WGS sequence"/>
</dbReference>
<comment type="caution">
    <text evidence="1">The sequence shown here is derived from an EMBL/GenBank/DDBJ whole genome shotgun (WGS) entry which is preliminary data.</text>
</comment>
<evidence type="ECO:0000313" key="1">
    <source>
        <dbReference type="EMBL" id="GGI07892.1"/>
    </source>
</evidence>
<dbReference type="GO" id="GO:0004601">
    <property type="term" value="F:peroxidase activity"/>
    <property type="evidence" value="ECO:0007669"/>
    <property type="project" value="UniProtKB-KW"/>
</dbReference>
<dbReference type="RefSeq" id="WP_130648918.1">
    <property type="nucleotide sequence ID" value="NZ_BMHA01000010.1"/>
</dbReference>
<keyword evidence="1" id="KW-0560">Oxidoreductase</keyword>